<dbReference type="Proteomes" id="UP000628463">
    <property type="component" value="Unassembled WGS sequence"/>
</dbReference>
<dbReference type="RefSeq" id="WP_021866411.1">
    <property type="nucleotide sequence ID" value="NZ_JACOPD010000002.1"/>
</dbReference>
<keyword evidence="4 9" id="KW-0645">Protease</keyword>
<name>A0ABR7FY99_9FIRM</name>
<dbReference type="EMBL" id="JACOPD010000002">
    <property type="protein sequence ID" value="MBC5680169.1"/>
    <property type="molecule type" value="Genomic_DNA"/>
</dbReference>
<proteinExistence type="inferred from homology"/>
<evidence type="ECO:0000256" key="5">
    <source>
        <dbReference type="ARBA" id="ARBA00022723"/>
    </source>
</evidence>
<keyword evidence="8 9" id="KW-0482">Metalloprotease</keyword>
<dbReference type="PRINTS" id="PR00932">
    <property type="entry name" value="AMINO1PTASE"/>
</dbReference>
<evidence type="ECO:0000256" key="6">
    <source>
        <dbReference type="ARBA" id="ARBA00022801"/>
    </source>
</evidence>
<evidence type="ECO:0000256" key="8">
    <source>
        <dbReference type="ARBA" id="ARBA00023049"/>
    </source>
</evidence>
<evidence type="ECO:0000256" key="10">
    <source>
        <dbReference type="RuleBase" id="RU004387"/>
    </source>
</evidence>
<dbReference type="Gene3D" id="3.40.630.10">
    <property type="entry name" value="Zn peptidases"/>
    <property type="match status" value="1"/>
</dbReference>
<reference evidence="11 12" key="1">
    <citation type="submission" date="2020-08" db="EMBL/GenBank/DDBJ databases">
        <title>Genome public.</title>
        <authorList>
            <person name="Liu C."/>
            <person name="Sun Q."/>
        </authorList>
    </citation>
    <scope>NUCLEOTIDE SEQUENCE [LARGE SCALE GENOMIC DNA]</scope>
    <source>
        <strain evidence="11 12">NSJ-43</strain>
    </source>
</reference>
<evidence type="ECO:0000256" key="1">
    <source>
        <dbReference type="ARBA" id="ARBA00001947"/>
    </source>
</evidence>
<dbReference type="Gene3D" id="2.30.250.10">
    <property type="entry name" value="Aminopeptidase i, Domain 2"/>
    <property type="match status" value="1"/>
</dbReference>
<evidence type="ECO:0000313" key="11">
    <source>
        <dbReference type="EMBL" id="MBC5680169.1"/>
    </source>
</evidence>
<comment type="cofactor">
    <cofactor evidence="1 10">
        <name>Zn(2+)</name>
        <dbReference type="ChEBI" id="CHEBI:29105"/>
    </cofactor>
</comment>
<dbReference type="PANTHER" id="PTHR28570:SF3">
    <property type="entry name" value="ASPARTYL AMINOPEPTIDASE"/>
    <property type="match status" value="1"/>
</dbReference>
<dbReference type="Pfam" id="PF02127">
    <property type="entry name" value="Peptidase_M18"/>
    <property type="match status" value="1"/>
</dbReference>
<dbReference type="EC" id="3.4.11.-" evidence="10"/>
<dbReference type="PANTHER" id="PTHR28570">
    <property type="entry name" value="ASPARTYL AMINOPEPTIDASE"/>
    <property type="match status" value="1"/>
</dbReference>
<dbReference type="InterPro" id="IPR001948">
    <property type="entry name" value="Peptidase_M18"/>
</dbReference>
<organism evidence="11 12">
    <name type="scientific">Lachnospira hominis</name>
    <name type="common">ex Liu et al. 2021</name>
    <dbReference type="NCBI Taxonomy" id="2763051"/>
    <lineage>
        <taxon>Bacteria</taxon>
        <taxon>Bacillati</taxon>
        <taxon>Bacillota</taxon>
        <taxon>Clostridia</taxon>
        <taxon>Lachnospirales</taxon>
        <taxon>Lachnospiraceae</taxon>
        <taxon>Lachnospira</taxon>
    </lineage>
</organism>
<keyword evidence="6 9" id="KW-0378">Hydrolase</keyword>
<dbReference type="SUPFAM" id="SSF101821">
    <property type="entry name" value="Aminopeptidase/glucanase lid domain"/>
    <property type="match status" value="1"/>
</dbReference>
<dbReference type="NCBIfam" id="NF002759">
    <property type="entry name" value="PRK02813.1"/>
    <property type="match status" value="1"/>
</dbReference>
<dbReference type="InterPro" id="IPR023358">
    <property type="entry name" value="Peptidase_M18_dom2"/>
</dbReference>
<keyword evidence="7 9" id="KW-0862">Zinc</keyword>
<comment type="similarity">
    <text evidence="2 9">Belongs to the peptidase M18 family.</text>
</comment>
<keyword evidence="5 9" id="KW-0479">Metal-binding</keyword>
<accession>A0ABR7FY99</accession>
<sequence length="446" mass="49597">MKITKEQSFEENRKFLGFIKECPTSYQTVNTLKKIFDEAGFVQKEEWEYGFWNKDDAFGSPDGEYKGYVIRNDSSIIAFRVPACKSPKGFKIVCSHTDSPMFKFKDNGEYGNSDTCLKLDVEKYGGMITQSWFDRPLGAAGRIVCDVDGILDSILVNISEPSFIIPSLAIHMTRGNDASKTGISVQKEMQPVAADKGLYELIRKEFGIKQSDILGTDLYLYNTQEGCIMGENASLISAPRIDDLQCVYSTMTGFIQTRCQDKPERDEYIKVYAAFDNEEVGSLSRQGASSDFLPVVLRELASVKDITGSGFNRMLSKSFMLSADNAHAMHPNYSEKADVIHRPDMNGGVVIKYHGGQKYTTDACTGAFVKQICKKADIPYQTYYNNSDVAGGSTLGNLVMSNLSVKAADIGIAQLAMHSSYETSGAYDTIYMSEFVKEFYGKETQI</sequence>
<keyword evidence="12" id="KW-1185">Reference proteome</keyword>
<dbReference type="SUPFAM" id="SSF53187">
    <property type="entry name" value="Zn-dependent exopeptidases"/>
    <property type="match status" value="1"/>
</dbReference>
<evidence type="ECO:0000256" key="7">
    <source>
        <dbReference type="ARBA" id="ARBA00022833"/>
    </source>
</evidence>
<keyword evidence="3 9" id="KW-0031">Aminopeptidase</keyword>
<dbReference type="GO" id="GO:0004177">
    <property type="term" value="F:aminopeptidase activity"/>
    <property type="evidence" value="ECO:0007669"/>
    <property type="project" value="UniProtKB-KW"/>
</dbReference>
<protein>
    <recommendedName>
        <fullName evidence="10">M18 family aminopeptidase</fullName>
        <ecNumber evidence="10">3.4.11.-</ecNumber>
    </recommendedName>
</protein>
<evidence type="ECO:0000256" key="4">
    <source>
        <dbReference type="ARBA" id="ARBA00022670"/>
    </source>
</evidence>
<gene>
    <name evidence="11" type="ORF">H8S01_04235</name>
</gene>
<comment type="caution">
    <text evidence="11">The sequence shown here is derived from an EMBL/GenBank/DDBJ whole genome shotgun (WGS) entry which is preliminary data.</text>
</comment>
<evidence type="ECO:0000256" key="3">
    <source>
        <dbReference type="ARBA" id="ARBA00022438"/>
    </source>
</evidence>
<evidence type="ECO:0000256" key="9">
    <source>
        <dbReference type="RuleBase" id="RU004386"/>
    </source>
</evidence>
<evidence type="ECO:0000313" key="12">
    <source>
        <dbReference type="Proteomes" id="UP000628463"/>
    </source>
</evidence>
<evidence type="ECO:0000256" key="2">
    <source>
        <dbReference type="ARBA" id="ARBA00008290"/>
    </source>
</evidence>